<evidence type="ECO:0000313" key="6">
    <source>
        <dbReference type="EMBL" id="AKB39004.1"/>
    </source>
</evidence>
<reference evidence="6 7" key="1">
    <citation type="submission" date="2014-07" db="EMBL/GenBank/DDBJ databases">
        <title>Methanogenic archaea and the global carbon cycle.</title>
        <authorList>
            <person name="Henriksen J.R."/>
            <person name="Luke J."/>
            <person name="Reinhart S."/>
            <person name="Benedict M.N."/>
            <person name="Youngblut N.D."/>
            <person name="Metcalf M.E."/>
            <person name="Whitaker R.J."/>
            <person name="Metcalf W.W."/>
        </authorList>
    </citation>
    <scope>NUCLEOTIDE SEQUENCE [LARGE SCALE GENOMIC DNA]</scope>
    <source>
        <strain evidence="6 7">WWM610</strain>
    </source>
</reference>
<dbReference type="CDD" id="cd04631">
    <property type="entry name" value="CBS_archAMPK_gamma-repeat2"/>
    <property type="match status" value="1"/>
</dbReference>
<evidence type="ECO:0000256" key="4">
    <source>
        <dbReference type="PROSITE-ProRule" id="PRU00703"/>
    </source>
</evidence>
<evidence type="ECO:0000256" key="1">
    <source>
        <dbReference type="ARBA" id="ARBA00022605"/>
    </source>
</evidence>
<dbReference type="GO" id="GO:0009086">
    <property type="term" value="P:methionine biosynthetic process"/>
    <property type="evidence" value="ECO:0007669"/>
    <property type="project" value="UniProtKB-KW"/>
</dbReference>
<evidence type="ECO:0000256" key="3">
    <source>
        <dbReference type="ARBA" id="ARBA00023167"/>
    </source>
</evidence>
<dbReference type="HOGENOM" id="CLU_076812_0_0_2"/>
<accession>A0A0E3PUD7</accession>
<evidence type="ECO:0000259" key="5">
    <source>
        <dbReference type="PROSITE" id="PS51371"/>
    </source>
</evidence>
<keyword evidence="4" id="KW-0129">CBS domain</keyword>
<dbReference type="PROSITE" id="PS51371">
    <property type="entry name" value="CBS"/>
    <property type="match status" value="4"/>
</dbReference>
<keyword evidence="2" id="KW-0677">Repeat</keyword>
<organism evidence="6 7">
    <name type="scientific">Methanosarcina mazei WWM610</name>
    <dbReference type="NCBI Taxonomy" id="1434117"/>
    <lineage>
        <taxon>Archaea</taxon>
        <taxon>Methanobacteriati</taxon>
        <taxon>Methanobacteriota</taxon>
        <taxon>Stenosarchaea group</taxon>
        <taxon>Methanomicrobia</taxon>
        <taxon>Methanosarcinales</taxon>
        <taxon>Methanosarcinaceae</taxon>
        <taxon>Methanosarcina</taxon>
    </lineage>
</organism>
<evidence type="ECO:0000256" key="2">
    <source>
        <dbReference type="ARBA" id="ARBA00022737"/>
    </source>
</evidence>
<dbReference type="InterPro" id="IPR046342">
    <property type="entry name" value="CBS_dom_sf"/>
</dbReference>
<keyword evidence="3" id="KW-0486">Methionine biosynthesis</keyword>
<keyword evidence="1" id="KW-0028">Amino-acid biosynthesis</keyword>
<protein>
    <submittedName>
        <fullName evidence="6">Inosine-5'-monophosphate dehydrogenase</fullName>
    </submittedName>
</protein>
<dbReference type="SMART" id="SM00116">
    <property type="entry name" value="CBS"/>
    <property type="match status" value="4"/>
</dbReference>
<feature type="domain" description="CBS" evidence="5">
    <location>
        <begin position="29"/>
        <end position="87"/>
    </location>
</feature>
<dbReference type="PATRIC" id="fig|1434117.4.peg.17"/>
<evidence type="ECO:0000313" key="7">
    <source>
        <dbReference type="Proteomes" id="UP000033058"/>
    </source>
</evidence>
<dbReference type="CDD" id="cd17779">
    <property type="entry name" value="CBS_archAMPK_gamma-repeat1"/>
    <property type="match status" value="1"/>
</dbReference>
<feature type="domain" description="CBS" evidence="5">
    <location>
        <begin position="172"/>
        <end position="227"/>
    </location>
</feature>
<proteinExistence type="predicted"/>
<dbReference type="Proteomes" id="UP000033058">
    <property type="component" value="Chromosome"/>
</dbReference>
<dbReference type="Pfam" id="PF00571">
    <property type="entry name" value="CBS"/>
    <property type="match status" value="4"/>
</dbReference>
<dbReference type="AlphaFoldDB" id="A0A0E3PUD7"/>
<name>A0A0E3PUD7_METMZ</name>
<dbReference type="PANTHER" id="PTHR48108">
    <property type="entry name" value="CBS DOMAIN-CONTAINING PROTEIN CBSX2, CHLOROPLASTIC"/>
    <property type="match status" value="1"/>
</dbReference>
<sequence>MVSSGGTMRIGPDFKSRISEHEGKILALATRNVVTLPPTATIMEAIKIMTERRFRRIPITNAGTGRLEGVITSVDIIDFLGGGSRNLLVTNRFKGNLLAAINEEVRQIMDTNAAYIHDQADFKEAVKTMLERRTGGLPIVNSEMQVVAIFTERNAVELMAGLVTNKTVDEYMTKNVTMVTTDTTIGQAAKVMVQNRFRRLPVVKDGIFAGIVTASDIVHFMGRGDAFSKLTTGNIHEALDQPVGSIISKELIWTSPGTDMGKAMEIMLEKKIGSLPILEEGMLRGIITESDFLRGFDF</sequence>
<dbReference type="InterPro" id="IPR051462">
    <property type="entry name" value="CBS_domain-containing"/>
</dbReference>
<dbReference type="SUPFAM" id="SSF54631">
    <property type="entry name" value="CBS-domain pair"/>
    <property type="match status" value="2"/>
</dbReference>
<dbReference type="PANTHER" id="PTHR48108:SF26">
    <property type="entry name" value="CBS DOMAIN-CONTAINING PROTEIN DDB_G0289609"/>
    <property type="match status" value="1"/>
</dbReference>
<dbReference type="Gene3D" id="3.10.580.10">
    <property type="entry name" value="CBS-domain"/>
    <property type="match status" value="2"/>
</dbReference>
<feature type="domain" description="CBS" evidence="5">
    <location>
        <begin position="109"/>
        <end position="170"/>
    </location>
</feature>
<dbReference type="EMBL" id="CP009509">
    <property type="protein sequence ID" value="AKB39004.1"/>
    <property type="molecule type" value="Genomic_DNA"/>
</dbReference>
<dbReference type="InterPro" id="IPR000644">
    <property type="entry name" value="CBS_dom"/>
</dbReference>
<gene>
    <name evidence="6" type="ORF">MSMAW_0013</name>
</gene>
<feature type="domain" description="CBS" evidence="5">
    <location>
        <begin position="247"/>
        <end position="298"/>
    </location>
</feature>